<name>A0A2J6X349_9CHLR</name>
<evidence type="ECO:0008006" key="3">
    <source>
        <dbReference type="Google" id="ProtNLM"/>
    </source>
</evidence>
<dbReference type="Proteomes" id="UP000243376">
    <property type="component" value="Unassembled WGS sequence"/>
</dbReference>
<dbReference type="AlphaFoldDB" id="A0A2J6X349"/>
<comment type="caution">
    <text evidence="1">The sequence shown here is derived from an EMBL/GenBank/DDBJ whole genome shotgun (WGS) entry which is preliminary data.</text>
</comment>
<gene>
    <name evidence="1" type="ORF">C0184_10390</name>
</gene>
<sequence>MNLREHLLWSTLLAVSLYPRRPFAAASLIAGGVLIDLDHLVLYVSRTGDWSISGALHYNRYRNLFPNRHDNRPRYGSLRSWLHQPLLVLPPLWILAYRRAWLQPLVIGITLHLVLDHLPLPFIWAAYWRSGGRCIRCGTANHVNVYRRPCPSSRTMCWIVLCRRCADKRLWYTEDSIYI</sequence>
<evidence type="ECO:0000313" key="1">
    <source>
        <dbReference type="EMBL" id="PMP79027.1"/>
    </source>
</evidence>
<proteinExistence type="predicted"/>
<reference evidence="1 2" key="1">
    <citation type="submission" date="2018-01" db="EMBL/GenBank/DDBJ databases">
        <title>Metagenomic assembled genomes from two thermal pools in the Uzon Caldera, Kamchatka, Russia.</title>
        <authorList>
            <person name="Wilkins L."/>
            <person name="Ettinger C."/>
        </authorList>
    </citation>
    <scope>NUCLEOTIDE SEQUENCE [LARGE SCALE GENOMIC DNA]</scope>
    <source>
        <strain evidence="1">ZAV-02</strain>
    </source>
</reference>
<accession>A0A2J6X349</accession>
<protein>
    <recommendedName>
        <fullName evidence="3">Membrane-bound metal-dependent hydrolase</fullName>
    </recommendedName>
</protein>
<dbReference type="EMBL" id="PNIQ01000695">
    <property type="protein sequence ID" value="PMP79027.1"/>
    <property type="molecule type" value="Genomic_DNA"/>
</dbReference>
<evidence type="ECO:0000313" key="2">
    <source>
        <dbReference type="Proteomes" id="UP000243376"/>
    </source>
</evidence>
<organism evidence="1 2">
    <name type="scientific">Chloroflexus aggregans</name>
    <dbReference type="NCBI Taxonomy" id="152260"/>
    <lineage>
        <taxon>Bacteria</taxon>
        <taxon>Bacillati</taxon>
        <taxon>Chloroflexota</taxon>
        <taxon>Chloroflexia</taxon>
        <taxon>Chloroflexales</taxon>
        <taxon>Chloroflexineae</taxon>
        <taxon>Chloroflexaceae</taxon>
        <taxon>Chloroflexus</taxon>
    </lineage>
</organism>